<accession>A0A0P0FZ42</accession>
<proteinExistence type="predicted"/>
<feature type="transmembrane region" description="Helical" evidence="1">
    <location>
        <begin position="7"/>
        <end position="24"/>
    </location>
</feature>
<protein>
    <submittedName>
        <fullName evidence="2">Uncharacterized protein</fullName>
    </submittedName>
</protein>
<dbReference type="RefSeq" id="WP_029426666.1">
    <property type="nucleotide sequence ID" value="NZ_CP012801.1"/>
</dbReference>
<keyword evidence="1" id="KW-0472">Membrane</keyword>
<evidence type="ECO:0000313" key="2">
    <source>
        <dbReference type="EMBL" id="ALJ60601.1"/>
    </source>
</evidence>
<dbReference type="KEGG" id="bcel:BcellWH2_03368"/>
<sequence>MKWIRITFLIISVVVLFVIAYAIINSMVSYKYEMEEPPKLYEINIEFAVGYLKSQITWLWCFLGYVAISIIILLRSMFDRKNNRSKMKRFISLLVTFSFDYQINRWHKNDVGWCRQLLSYTQKVGF</sequence>
<organism evidence="2">
    <name type="scientific">Bacteroides cellulosilyticus</name>
    <dbReference type="NCBI Taxonomy" id="246787"/>
    <lineage>
        <taxon>Bacteria</taxon>
        <taxon>Pseudomonadati</taxon>
        <taxon>Bacteroidota</taxon>
        <taxon>Bacteroidia</taxon>
        <taxon>Bacteroidales</taxon>
        <taxon>Bacteroidaceae</taxon>
        <taxon>Bacteroides</taxon>
    </lineage>
</organism>
<dbReference type="AlphaFoldDB" id="A0A0P0FZ42"/>
<dbReference type="PATRIC" id="fig|246787.4.peg.3486"/>
<evidence type="ECO:0000256" key="1">
    <source>
        <dbReference type="SAM" id="Phobius"/>
    </source>
</evidence>
<keyword evidence="1" id="KW-1133">Transmembrane helix</keyword>
<name>A0A0P0FZ42_9BACE</name>
<keyword evidence="1" id="KW-0812">Transmembrane</keyword>
<gene>
    <name evidence="2" type="ORF">BcellWH2_03368</name>
</gene>
<dbReference type="Proteomes" id="UP000061809">
    <property type="component" value="Chromosome"/>
</dbReference>
<dbReference type="EMBL" id="CP012801">
    <property type="protein sequence ID" value="ALJ60601.1"/>
    <property type="molecule type" value="Genomic_DNA"/>
</dbReference>
<reference evidence="2" key="1">
    <citation type="journal article" date="2015" name="Science">
        <title>Genetic determinants of in vivo fitness and diet responsiveness in multiple human gut Bacteroides.</title>
        <authorList>
            <person name="Wu M."/>
            <person name="McNulty N.P."/>
            <person name="Rodionov D.A."/>
            <person name="Khoroshkin M.S."/>
            <person name="Griffin N.W."/>
            <person name="Cheng J."/>
            <person name="Latreille P."/>
            <person name="Kerstetter R.A."/>
            <person name="Terrapon N."/>
            <person name="Henrissat B."/>
            <person name="Osterman A.L."/>
            <person name="Gordon J.I."/>
        </authorList>
    </citation>
    <scope>NUCLEOTIDE SEQUENCE [LARGE SCALE GENOMIC DNA]</scope>
    <source>
        <strain evidence="2">WH2</strain>
    </source>
</reference>
<feature type="transmembrane region" description="Helical" evidence="1">
    <location>
        <begin position="57"/>
        <end position="78"/>
    </location>
</feature>